<dbReference type="Proteomes" id="UP000045978">
    <property type="component" value="Unassembled WGS sequence"/>
</dbReference>
<dbReference type="PANTHER" id="PTHR36452">
    <property type="entry name" value="CHROMOSOME 12, WHOLE GENOME SHOTGUN SEQUENCE"/>
    <property type="match status" value="1"/>
</dbReference>
<reference evidence="1 2" key="1">
    <citation type="submission" date="2015-07" db="EMBL/GenBank/DDBJ databases">
        <authorList>
            <person name="Noorani M."/>
        </authorList>
    </citation>
    <scope>NUCLEOTIDE SEQUENCE [LARGE SCALE GENOMIC DNA]</scope>
    <source>
        <strain evidence="1">LMG730</strain>
    </source>
</reference>
<dbReference type="PIRSF" id="PIRSF028451">
    <property type="entry name" value="UCP028451"/>
    <property type="match status" value="1"/>
</dbReference>
<dbReference type="NCBIfam" id="TIGR02453">
    <property type="entry name" value="TIGR02453 family protein"/>
    <property type="match status" value="1"/>
</dbReference>
<proteinExistence type="predicted"/>
<protein>
    <submittedName>
        <fullName evidence="1">Chp02453</fullName>
    </submittedName>
</protein>
<accession>A0A0K2ZMZ9</accession>
<gene>
    <name evidence="1" type="ORF">XTPLMG730_1178</name>
</gene>
<dbReference type="PANTHER" id="PTHR36452:SF1">
    <property type="entry name" value="DUF2461 DOMAIN-CONTAINING PROTEIN"/>
    <property type="match status" value="1"/>
</dbReference>
<dbReference type="EMBL" id="CXOJ01000018">
    <property type="protein sequence ID" value="CTP85584.1"/>
    <property type="molecule type" value="Genomic_DNA"/>
</dbReference>
<name>A0A0K2ZMZ9_9XANT</name>
<sequence length="228" mass="26755">MTSYFSDASFKFLRALARHNDKVWFNDNRHKYEEHVRQPFLRLITDLQPDLAQVSEHFRSDPRGVGGSLFRIHRDARFSHDKSPYKTWQGARLFHERRKQVPAPSFYLHLQPGESFVGAGLWHPEADTQRKVRQFIFDNPGSWKAAAHAPKLRRRFDFEATEMLVRPPRGFPAEFEFIDDLKHKNWVFWRQLDDATMTGPKLRALVAADLQTLAPFVDYLCAALDLEF</sequence>
<evidence type="ECO:0000313" key="2">
    <source>
        <dbReference type="Proteomes" id="UP000045978"/>
    </source>
</evidence>
<dbReference type="InterPro" id="IPR012808">
    <property type="entry name" value="CHP02453"/>
</dbReference>
<organism evidence="1 2">
    <name type="scientific">Xanthomonas graminis pv. phlei</name>
    <dbReference type="NCBI Taxonomy" id="487906"/>
    <lineage>
        <taxon>Bacteria</taxon>
        <taxon>Pseudomonadati</taxon>
        <taxon>Pseudomonadota</taxon>
        <taxon>Gammaproteobacteria</taxon>
        <taxon>Lysobacterales</taxon>
        <taxon>Lysobacteraceae</taxon>
        <taxon>Xanthomonas</taxon>
        <taxon>Xanthomonas translucens group</taxon>
        <taxon>Xanthomonas graminis</taxon>
    </lineage>
</organism>
<dbReference type="RefSeq" id="WP_053837575.1">
    <property type="nucleotide sequence ID" value="NZ_CP076251.1"/>
</dbReference>
<dbReference type="InterPro" id="IPR015996">
    <property type="entry name" value="UCP028451"/>
</dbReference>
<dbReference type="AlphaFoldDB" id="A0A0K2ZMZ9"/>
<evidence type="ECO:0000313" key="1">
    <source>
        <dbReference type="EMBL" id="CTP85584.1"/>
    </source>
</evidence>
<dbReference type="Pfam" id="PF09365">
    <property type="entry name" value="DUF2461"/>
    <property type="match status" value="1"/>
</dbReference>